<name>A0A4Z0A3F1_9AGAM</name>
<proteinExistence type="predicted"/>
<accession>A0A4Z0A3F1</accession>
<keyword evidence="2" id="KW-1185">Reference proteome</keyword>
<evidence type="ECO:0000313" key="2">
    <source>
        <dbReference type="Proteomes" id="UP000298061"/>
    </source>
</evidence>
<reference evidence="1 2" key="1">
    <citation type="submission" date="2019-02" db="EMBL/GenBank/DDBJ databases">
        <title>Genome sequencing of the rare red list fungi Hericium alpestre (H. flagellum).</title>
        <authorList>
            <person name="Buettner E."/>
            <person name="Kellner H."/>
        </authorList>
    </citation>
    <scope>NUCLEOTIDE SEQUENCE [LARGE SCALE GENOMIC DNA]</scope>
    <source>
        <strain evidence="1 2">DSM 108284</strain>
    </source>
</reference>
<comment type="caution">
    <text evidence="1">The sequence shown here is derived from an EMBL/GenBank/DDBJ whole genome shotgun (WGS) entry which is preliminary data.</text>
</comment>
<evidence type="ECO:0000313" key="1">
    <source>
        <dbReference type="EMBL" id="TFY80990.1"/>
    </source>
</evidence>
<dbReference type="EMBL" id="SFCI01000262">
    <property type="protein sequence ID" value="TFY80990.1"/>
    <property type="molecule type" value="Genomic_DNA"/>
</dbReference>
<dbReference type="Proteomes" id="UP000298061">
    <property type="component" value="Unassembled WGS sequence"/>
</dbReference>
<sequence>MSVRSISRARLHDTAWIHIWTDRPGRGFLPRPGGPCPSFDAATGTFRPWDWAADPDWVDFSTPWRLFIPISPPPTLPSTSDMHWVYAENAHNATAQWEEGSGWRASTEVAGAYARTKMQMKGLVGTLTSICHVHIPHPAPMRSPTAFSLLRRDSPDALTAKVWNYRCSLLDWMGFFQWALFGLDLHWHLHPSVQAHPDLLDFAVRYLLHSGLRGVSIPTEGYASWPPLWRTTYQRWLLLDVPINYPWGADLAANRSCLDLRPSSYNPTWHHVHSSIPKQTSVLAKCLTDMRGLIAATNAEARRWNAAYHYREYANIEDFINIHVHYREAV</sequence>
<dbReference type="AlphaFoldDB" id="A0A4Z0A3F1"/>
<protein>
    <submittedName>
        <fullName evidence="1">Uncharacterized protein</fullName>
    </submittedName>
</protein>
<organism evidence="1 2">
    <name type="scientific">Hericium alpestre</name>
    <dbReference type="NCBI Taxonomy" id="135208"/>
    <lineage>
        <taxon>Eukaryota</taxon>
        <taxon>Fungi</taxon>
        <taxon>Dikarya</taxon>
        <taxon>Basidiomycota</taxon>
        <taxon>Agaricomycotina</taxon>
        <taxon>Agaricomycetes</taxon>
        <taxon>Russulales</taxon>
        <taxon>Hericiaceae</taxon>
        <taxon>Hericium</taxon>
    </lineage>
</organism>
<gene>
    <name evidence="1" type="ORF">EWM64_g3021</name>
</gene>